<organism evidence="1 2">
    <name type="scientific">Yersinia phage vB_YenM_TG1</name>
    <dbReference type="NCBI Taxonomy" id="1589265"/>
    <lineage>
        <taxon>Viruses</taxon>
        <taxon>Duplodnaviria</taxon>
        <taxon>Heunggongvirae</taxon>
        <taxon>Uroviricota</taxon>
        <taxon>Caudoviricetes</taxon>
        <taxon>Pantevenvirales</taxon>
        <taxon>Straboviridae</taxon>
        <taxon>Tevenvirinae</taxon>
        <taxon>Tegunavirus</taxon>
        <taxon>Tegunavirus yenmtg1</taxon>
    </lineage>
</organism>
<dbReference type="GeneID" id="26627469"/>
<protein>
    <submittedName>
        <fullName evidence="1">Tail completion protein</fullName>
    </submittedName>
</protein>
<keyword evidence="2" id="KW-1185">Reference proteome</keyword>
<name>A0A0B5A4I6_9CAUD</name>
<evidence type="ECO:0000313" key="1">
    <source>
        <dbReference type="EMBL" id="AJD81956.1"/>
    </source>
</evidence>
<reference evidence="1 2" key="1">
    <citation type="submission" date="2014-11" db="EMBL/GenBank/DDBJ databases">
        <title>Complete genome sequence of vB_YenM_TG1, a broad host range bacteriophage which infects Yersinia enterocolitica.</title>
        <authorList>
            <person name="Leon-Velarde C.G."/>
            <person name="Kropinski A.M."/>
            <person name="Chen S."/>
            <person name="Griffiths M.W."/>
            <person name="Odumeru J.A."/>
        </authorList>
    </citation>
    <scope>NUCLEOTIDE SEQUENCE [LARGE SCALE GENOMIC DNA]</scope>
</reference>
<accession>A0A0B5A4I6</accession>
<dbReference type="RefSeq" id="YP_009200406.1">
    <property type="nucleotide sequence ID" value="NC_028820.1"/>
</dbReference>
<dbReference type="Proteomes" id="UP000031805">
    <property type="component" value="Segment"/>
</dbReference>
<dbReference type="EMBL" id="KP202158">
    <property type="protein sequence ID" value="AJD81956.1"/>
    <property type="molecule type" value="Genomic_DNA"/>
</dbReference>
<gene>
    <name evidence="1" type="ORF">YenMTG1_145</name>
</gene>
<sequence>MLQNQSNITNFVLDIPDSGLTKSFQLNVQSATLPGIRIPVTDTVSAPKGLGRAQLPGSTLEFDPVMIRFIVDENLESWLEMYQWMLTYNNYLTSENTAWGPGGAPEAVLLHILDNEKKNIVLTFILKSGWCSALSEIEYDYSQDGDPIVVCNATINYKYFEIEKDGQIITSRPSINANKASAPGVHPSMRQK</sequence>
<evidence type="ECO:0000313" key="2">
    <source>
        <dbReference type="Proteomes" id="UP000031805"/>
    </source>
</evidence>
<dbReference type="KEGG" id="vg:26627469"/>
<proteinExistence type="predicted"/>